<dbReference type="InterPro" id="IPR013525">
    <property type="entry name" value="ABC2_TM"/>
</dbReference>
<feature type="transmembrane region" description="Helical" evidence="5">
    <location>
        <begin position="347"/>
        <end position="369"/>
    </location>
</feature>
<evidence type="ECO:0000256" key="4">
    <source>
        <dbReference type="ARBA" id="ARBA00023136"/>
    </source>
</evidence>
<organism evidence="7">
    <name type="scientific">Proteinivorax hydrogeniformans</name>
    <dbReference type="NCBI Taxonomy" id="1826727"/>
    <lineage>
        <taxon>Bacteria</taxon>
        <taxon>Bacillati</taxon>
        <taxon>Bacillota</taxon>
        <taxon>Clostridia</taxon>
        <taxon>Eubacteriales</taxon>
        <taxon>Proteinivoracaceae</taxon>
        <taxon>Proteinivorax</taxon>
    </lineage>
</organism>
<dbReference type="RefSeq" id="WP_353892246.1">
    <property type="nucleotide sequence ID" value="NZ_CP159485.1"/>
</dbReference>
<evidence type="ECO:0000256" key="3">
    <source>
        <dbReference type="ARBA" id="ARBA00022989"/>
    </source>
</evidence>
<keyword evidence="4 5" id="KW-0472">Membrane</keyword>
<dbReference type="GO" id="GO:0140359">
    <property type="term" value="F:ABC-type transporter activity"/>
    <property type="evidence" value="ECO:0007669"/>
    <property type="project" value="InterPro"/>
</dbReference>
<dbReference type="PANTHER" id="PTHR43027:SF1">
    <property type="entry name" value="DOXORUBICIN RESISTANCE ABC TRANSPORTER PERMEASE PROTEIN DRRC-RELATED"/>
    <property type="match status" value="1"/>
</dbReference>
<evidence type="ECO:0000313" key="7">
    <source>
        <dbReference type="EMBL" id="XCI27669.1"/>
    </source>
</evidence>
<accession>A0AAU8HQI2</accession>
<dbReference type="AlphaFoldDB" id="A0AAU8HQI2"/>
<evidence type="ECO:0000256" key="1">
    <source>
        <dbReference type="ARBA" id="ARBA00004141"/>
    </source>
</evidence>
<dbReference type="Pfam" id="PF12698">
    <property type="entry name" value="ABC2_membrane_3"/>
    <property type="match status" value="1"/>
</dbReference>
<dbReference type="PANTHER" id="PTHR43027">
    <property type="entry name" value="DOXORUBICIN RESISTANCE ABC TRANSPORTER PERMEASE PROTEIN DRRC-RELATED"/>
    <property type="match status" value="1"/>
</dbReference>
<dbReference type="GO" id="GO:0016020">
    <property type="term" value="C:membrane"/>
    <property type="evidence" value="ECO:0007669"/>
    <property type="project" value="UniProtKB-SubCell"/>
</dbReference>
<feature type="transmembrane region" description="Helical" evidence="5">
    <location>
        <begin position="21"/>
        <end position="39"/>
    </location>
</feature>
<dbReference type="InterPro" id="IPR052902">
    <property type="entry name" value="ABC-2_transporter"/>
</dbReference>
<proteinExistence type="predicted"/>
<protein>
    <submittedName>
        <fullName evidence="7">ABC transporter permease</fullName>
    </submittedName>
</protein>
<sequence>MKIFTIAYYTCLRNLRDRSSLMLMVAFPILLILILGNALQSDFEVRQIDTVKVSVLNEEKTYLGEAFEQFISTVEKEELISVDEVYSYDEGINKIESGDKFAFIHLPAHLEEGRINTYSMHEQGLNYTIFTNIMNSFIKGANTTYAMNVIADGQLQHYQHFEGDIDSVYLGDDFKPPSAMDYYGITMLIMTLMWGSLYANEYMQEYKNETIGSRLRTSPIKDIEIISGKLLATLLTLMVQGTIIIIFTKFSFGVNWGDNLHMIFVAMLFFSIMTISLGILNFFMAAKDGGASPVTFLNLFVMVSTFLSGGFIPIQNPGGILSFMRVLSPNYYGQNLLFESIYSPNPYYLRSFVGLLIITAVFITLALIAKKRRELK</sequence>
<keyword evidence="3 5" id="KW-1133">Transmembrane helix</keyword>
<keyword evidence="2 5" id="KW-0812">Transmembrane</keyword>
<comment type="subcellular location">
    <subcellularLocation>
        <location evidence="1">Membrane</location>
        <topology evidence="1">Multi-pass membrane protein</topology>
    </subcellularLocation>
</comment>
<dbReference type="EMBL" id="CP159485">
    <property type="protein sequence ID" value="XCI27669.1"/>
    <property type="molecule type" value="Genomic_DNA"/>
</dbReference>
<reference evidence="7" key="1">
    <citation type="journal article" date="2018" name="Antonie Van Leeuwenhoek">
        <title>Proteinivorax hydrogeniformans sp. nov., an anaerobic, haloalkaliphilic bacterium fermenting proteinaceous compounds with high hydrogen production.</title>
        <authorList>
            <person name="Boltyanskaya Y."/>
            <person name="Detkova E."/>
            <person name="Pimenov N."/>
            <person name="Kevbrin V."/>
        </authorList>
    </citation>
    <scope>NUCLEOTIDE SEQUENCE</scope>
    <source>
        <strain evidence="7">Z-710</strain>
    </source>
</reference>
<name>A0AAU8HQI2_9FIRM</name>
<reference evidence="7" key="2">
    <citation type="submission" date="2024-06" db="EMBL/GenBank/DDBJ databases">
        <authorList>
            <person name="Petrova K.O."/>
            <person name="Toshchakov S.V."/>
            <person name="Boltjanskaja Y.V."/>
            <person name="Kevbrin V.V."/>
        </authorList>
    </citation>
    <scope>NUCLEOTIDE SEQUENCE</scope>
    <source>
        <strain evidence="7">Z-710</strain>
    </source>
</reference>
<feature type="domain" description="ABC-2 type transporter transmembrane" evidence="6">
    <location>
        <begin position="18"/>
        <end position="368"/>
    </location>
</feature>
<gene>
    <name evidence="7" type="ORF">PRVXH_001577</name>
</gene>
<feature type="transmembrane region" description="Helical" evidence="5">
    <location>
        <begin position="230"/>
        <end position="250"/>
    </location>
</feature>
<evidence type="ECO:0000256" key="2">
    <source>
        <dbReference type="ARBA" id="ARBA00022692"/>
    </source>
</evidence>
<feature type="transmembrane region" description="Helical" evidence="5">
    <location>
        <begin position="296"/>
        <end position="314"/>
    </location>
</feature>
<feature type="transmembrane region" description="Helical" evidence="5">
    <location>
        <begin position="262"/>
        <end position="284"/>
    </location>
</feature>
<feature type="transmembrane region" description="Helical" evidence="5">
    <location>
        <begin position="182"/>
        <end position="199"/>
    </location>
</feature>
<evidence type="ECO:0000259" key="6">
    <source>
        <dbReference type="Pfam" id="PF12698"/>
    </source>
</evidence>
<evidence type="ECO:0000256" key="5">
    <source>
        <dbReference type="SAM" id="Phobius"/>
    </source>
</evidence>